<dbReference type="EMBL" id="UOGE01000002">
    <property type="protein sequence ID" value="VAX15934.1"/>
    <property type="molecule type" value="Genomic_DNA"/>
</dbReference>
<gene>
    <name evidence="5" type="ORF">MNBD_NITROSPINAE02-1293</name>
</gene>
<feature type="domain" description="EngC GTPase" evidence="3">
    <location>
        <begin position="78"/>
        <end position="224"/>
    </location>
</feature>
<dbReference type="NCBIfam" id="TIGR00157">
    <property type="entry name" value="ribosome small subunit-dependent GTPase A"/>
    <property type="match status" value="1"/>
</dbReference>
<evidence type="ECO:0000259" key="4">
    <source>
        <dbReference type="PROSITE" id="PS51721"/>
    </source>
</evidence>
<accession>A0A3B1BVM6</accession>
<dbReference type="HAMAP" id="MF_01820">
    <property type="entry name" value="GTPase_RsgA"/>
    <property type="match status" value="1"/>
</dbReference>
<dbReference type="Gene3D" id="3.40.50.300">
    <property type="entry name" value="P-loop containing nucleotide triphosphate hydrolases"/>
    <property type="match status" value="1"/>
</dbReference>
<evidence type="ECO:0000256" key="1">
    <source>
        <dbReference type="ARBA" id="ARBA00022741"/>
    </source>
</evidence>
<dbReference type="PANTHER" id="PTHR32120">
    <property type="entry name" value="SMALL RIBOSOMAL SUBUNIT BIOGENESIS GTPASE RSGA"/>
    <property type="match status" value="1"/>
</dbReference>
<dbReference type="SUPFAM" id="SSF52540">
    <property type="entry name" value="P-loop containing nucleoside triphosphate hydrolases"/>
    <property type="match status" value="1"/>
</dbReference>
<dbReference type="Pfam" id="PF03193">
    <property type="entry name" value="RsgA_GTPase"/>
    <property type="match status" value="1"/>
</dbReference>
<sequence>MIKPRALDKNSGRIIAHHGLKVRIETGDGIVEHKPPRRENWVVGDIVRFEGGRPKDIAPRRNELRRRGSGGGDQTLAANLDILIIVTSCGEAFKPGLIDRFLVAAGNAGIEPMIALNKIDLPDYAERREAVGIYSKLGFDVHFLSAKTAEGVEALMDSLKDKTSSMVGHSGVGKTSLLNRLIPEINRETAEIHDKTGQGRHKTSFALLVGLPDGGSVIDSPGVRQFTPTGLEPSGVALHFPGFSHVSGQCKFRDCLHITEPGCRILEAVDAKELDEGLYSSYQRLLASVRENQEPRYLKNKS</sequence>
<dbReference type="PANTHER" id="PTHR32120:SF11">
    <property type="entry name" value="SMALL RIBOSOMAL SUBUNIT BIOGENESIS GTPASE RSGA 1, MITOCHONDRIAL-RELATED"/>
    <property type="match status" value="1"/>
</dbReference>
<keyword evidence="1" id="KW-0547">Nucleotide-binding</keyword>
<proteinExistence type="inferred from homology"/>
<protein>
    <submittedName>
        <fullName evidence="5">Ribosome small subunit biogenesis RbfA-release protein RsgA</fullName>
    </submittedName>
</protein>
<dbReference type="PROSITE" id="PS50936">
    <property type="entry name" value="ENGC_GTPASE"/>
    <property type="match status" value="1"/>
</dbReference>
<dbReference type="Gene3D" id="1.10.40.50">
    <property type="entry name" value="Probable gtpase engc, domain 3"/>
    <property type="match status" value="1"/>
</dbReference>
<dbReference type="GO" id="GO:0003924">
    <property type="term" value="F:GTPase activity"/>
    <property type="evidence" value="ECO:0007669"/>
    <property type="project" value="InterPro"/>
</dbReference>
<dbReference type="InterPro" id="IPR027417">
    <property type="entry name" value="P-loop_NTPase"/>
</dbReference>
<evidence type="ECO:0000313" key="5">
    <source>
        <dbReference type="EMBL" id="VAX15934.1"/>
    </source>
</evidence>
<dbReference type="AlphaFoldDB" id="A0A3B1BVM6"/>
<dbReference type="GO" id="GO:0005525">
    <property type="term" value="F:GTP binding"/>
    <property type="evidence" value="ECO:0007669"/>
    <property type="project" value="UniProtKB-KW"/>
</dbReference>
<reference evidence="5" key="1">
    <citation type="submission" date="2018-06" db="EMBL/GenBank/DDBJ databases">
        <authorList>
            <person name="Zhirakovskaya E."/>
        </authorList>
    </citation>
    <scope>NUCLEOTIDE SEQUENCE</scope>
</reference>
<dbReference type="InterPro" id="IPR010914">
    <property type="entry name" value="RsgA_GTPase_dom"/>
</dbReference>
<dbReference type="InterPro" id="IPR004881">
    <property type="entry name" value="Ribosome_biogen_GTPase_RsgA"/>
</dbReference>
<dbReference type="PROSITE" id="PS51721">
    <property type="entry name" value="G_CP"/>
    <property type="match status" value="1"/>
</dbReference>
<name>A0A3B1BVM6_9ZZZZ</name>
<evidence type="ECO:0000256" key="2">
    <source>
        <dbReference type="ARBA" id="ARBA00023134"/>
    </source>
</evidence>
<dbReference type="CDD" id="cd01854">
    <property type="entry name" value="YjeQ_EngC"/>
    <property type="match status" value="1"/>
</dbReference>
<dbReference type="InterPro" id="IPR030378">
    <property type="entry name" value="G_CP_dom"/>
</dbReference>
<evidence type="ECO:0000259" key="3">
    <source>
        <dbReference type="PROSITE" id="PS50936"/>
    </source>
</evidence>
<keyword evidence="2" id="KW-0342">GTP-binding</keyword>
<feature type="domain" description="CP-type G" evidence="4">
    <location>
        <begin position="61"/>
        <end position="226"/>
    </location>
</feature>
<organism evidence="5">
    <name type="scientific">hydrothermal vent metagenome</name>
    <dbReference type="NCBI Taxonomy" id="652676"/>
    <lineage>
        <taxon>unclassified sequences</taxon>
        <taxon>metagenomes</taxon>
        <taxon>ecological metagenomes</taxon>
    </lineage>
</organism>